<dbReference type="InterPro" id="IPR003593">
    <property type="entry name" value="AAA+_ATPase"/>
</dbReference>
<keyword evidence="7 8" id="KW-0472">Membrane</keyword>
<dbReference type="PANTHER" id="PTHR24221:SF654">
    <property type="entry name" value="ATP-BINDING CASSETTE SUB-FAMILY B MEMBER 6"/>
    <property type="match status" value="1"/>
</dbReference>
<dbReference type="Pfam" id="PF00664">
    <property type="entry name" value="ABC_membrane"/>
    <property type="match status" value="1"/>
</dbReference>
<dbReference type="InterPro" id="IPR011527">
    <property type="entry name" value="ABC1_TM_dom"/>
</dbReference>
<keyword evidence="2" id="KW-1003">Cell membrane</keyword>
<keyword evidence="4" id="KW-0547">Nucleotide-binding</keyword>
<feature type="transmembrane region" description="Helical" evidence="8">
    <location>
        <begin position="152"/>
        <end position="178"/>
    </location>
</feature>
<feature type="transmembrane region" description="Helical" evidence="8">
    <location>
        <begin position="184"/>
        <end position="203"/>
    </location>
</feature>
<dbReference type="EMBL" id="CP040973">
    <property type="protein sequence ID" value="QDC61390.1"/>
    <property type="molecule type" value="Genomic_DNA"/>
</dbReference>
<evidence type="ECO:0000256" key="6">
    <source>
        <dbReference type="ARBA" id="ARBA00022989"/>
    </source>
</evidence>
<dbReference type="RefSeq" id="WP_139884486.1">
    <property type="nucleotide sequence ID" value="NZ_CP040973.1"/>
</dbReference>
<dbReference type="SUPFAM" id="SSF52540">
    <property type="entry name" value="P-loop containing nucleoside triphosphate hydrolases"/>
    <property type="match status" value="1"/>
</dbReference>
<dbReference type="Pfam" id="PF00005">
    <property type="entry name" value="ABC_tran"/>
    <property type="match status" value="1"/>
</dbReference>
<evidence type="ECO:0000256" key="2">
    <source>
        <dbReference type="ARBA" id="ARBA00022475"/>
    </source>
</evidence>
<dbReference type="InterPro" id="IPR027417">
    <property type="entry name" value="P-loop_NTPase"/>
</dbReference>
<feature type="domain" description="ABC transmembrane type-1" evidence="10">
    <location>
        <begin position="65"/>
        <end position="329"/>
    </location>
</feature>
<evidence type="ECO:0000259" key="10">
    <source>
        <dbReference type="PROSITE" id="PS50929"/>
    </source>
</evidence>
<evidence type="ECO:0000256" key="7">
    <source>
        <dbReference type="ARBA" id="ARBA00023136"/>
    </source>
</evidence>
<feature type="domain" description="ABC transporter" evidence="9">
    <location>
        <begin position="361"/>
        <end position="589"/>
    </location>
</feature>
<feature type="transmembrane region" description="Helical" evidence="8">
    <location>
        <begin position="81"/>
        <end position="103"/>
    </location>
</feature>
<organism evidence="11 12">
    <name type="scientific">Candidatus Methylopumilus universalis</name>
    <dbReference type="NCBI Taxonomy" id="2588536"/>
    <lineage>
        <taxon>Bacteria</taxon>
        <taxon>Pseudomonadati</taxon>
        <taxon>Pseudomonadota</taxon>
        <taxon>Betaproteobacteria</taxon>
        <taxon>Nitrosomonadales</taxon>
        <taxon>Methylophilaceae</taxon>
        <taxon>Candidatus Methylopumilus</taxon>
    </lineage>
</organism>
<dbReference type="InterPro" id="IPR039421">
    <property type="entry name" value="Type_1_exporter"/>
</dbReference>
<evidence type="ECO:0000256" key="1">
    <source>
        <dbReference type="ARBA" id="ARBA00004651"/>
    </source>
</evidence>
<name>A0ABX5VUY4_9PROT</name>
<dbReference type="InterPro" id="IPR003439">
    <property type="entry name" value="ABC_transporter-like_ATP-bd"/>
</dbReference>
<gene>
    <name evidence="11" type="ORF">FIT74_04350</name>
</gene>
<sequence>MIYEASLSRMIQRLWKQISYRRRFQLLILFCLLIFSSFAEVVSIGAVLPFLGMLTSPEAVFAHPWTQFIIQPFGFNTPRQLLLPITLIFAITAFLSALMRFFLLLVQTKLGHAIGADFSLGIYKRTLFQPYAVHVSRNSSEIIAGISTKSKAVVASTILPLMTIVSSSVLLIAILIALFEIQPIISLIAFCGFALIYILLVLVTKRRLLVSSREISEGNTSVIKVIQESLGGIRDVLIDGTQNVHCDAYDKVDAPLRRAVANVQIISISPRYGVEALGMVFIAILAYSMAEKIEGSKAAIPVLGALAMGAQRMLPLLQQIYSSWSSIRGGQNSLNDALDLMDQKLPDHMDDFVEMRFDRCVAFRNVSFKFANDSTEILHDLNIELTKGLRIGIIGNTGSGKSTFLDVFMGLLSPVSGDFLVDDISVNDKNRLGWQRHIAHVPQTIFLSDASIAENIALGVPKENIDHERVRYAAQMAQLTDFINTLDKGYDSLVGERGVKLSGGQRQRIGIARALYKPADVLVLDEATSALDNDTESKVMQAIDAIGGELTIIMVAHRLSTLKKCDQIFELERGRIKRVGTYAEVIERL</sequence>
<dbReference type="PROSITE" id="PS50893">
    <property type="entry name" value="ABC_TRANSPORTER_2"/>
    <property type="match status" value="1"/>
</dbReference>
<comment type="subcellular location">
    <subcellularLocation>
        <location evidence="1">Cell membrane</location>
        <topology evidence="1">Multi-pass membrane protein</topology>
    </subcellularLocation>
</comment>
<dbReference type="SUPFAM" id="SSF90123">
    <property type="entry name" value="ABC transporter transmembrane region"/>
    <property type="match status" value="1"/>
</dbReference>
<dbReference type="Gene3D" id="3.40.50.300">
    <property type="entry name" value="P-loop containing nucleotide triphosphate hydrolases"/>
    <property type="match status" value="1"/>
</dbReference>
<evidence type="ECO:0000259" key="9">
    <source>
        <dbReference type="PROSITE" id="PS50893"/>
    </source>
</evidence>
<dbReference type="SMART" id="SM00382">
    <property type="entry name" value="AAA"/>
    <property type="match status" value="1"/>
</dbReference>
<keyword evidence="6 8" id="KW-1133">Transmembrane helix</keyword>
<evidence type="ECO:0000256" key="5">
    <source>
        <dbReference type="ARBA" id="ARBA00022840"/>
    </source>
</evidence>
<feature type="transmembrane region" description="Helical" evidence="8">
    <location>
        <begin position="272"/>
        <end position="290"/>
    </location>
</feature>
<dbReference type="GO" id="GO:0005524">
    <property type="term" value="F:ATP binding"/>
    <property type="evidence" value="ECO:0007669"/>
    <property type="project" value="UniProtKB-KW"/>
</dbReference>
<dbReference type="PROSITE" id="PS00211">
    <property type="entry name" value="ABC_TRANSPORTER_1"/>
    <property type="match status" value="1"/>
</dbReference>
<evidence type="ECO:0000313" key="12">
    <source>
        <dbReference type="Proteomes" id="UP000312702"/>
    </source>
</evidence>
<protein>
    <submittedName>
        <fullName evidence="11">ATP-binding cassette domain-containing protein</fullName>
    </submittedName>
</protein>
<proteinExistence type="predicted"/>
<dbReference type="InterPro" id="IPR017871">
    <property type="entry name" value="ABC_transporter-like_CS"/>
</dbReference>
<accession>A0ABX5VUY4</accession>
<keyword evidence="12" id="KW-1185">Reference proteome</keyword>
<evidence type="ECO:0000256" key="3">
    <source>
        <dbReference type="ARBA" id="ARBA00022692"/>
    </source>
</evidence>
<dbReference type="Gene3D" id="1.20.1560.10">
    <property type="entry name" value="ABC transporter type 1, transmembrane domain"/>
    <property type="match status" value="1"/>
</dbReference>
<evidence type="ECO:0000256" key="8">
    <source>
        <dbReference type="SAM" id="Phobius"/>
    </source>
</evidence>
<dbReference type="Proteomes" id="UP000312702">
    <property type="component" value="Chromosome"/>
</dbReference>
<dbReference type="PROSITE" id="PS50929">
    <property type="entry name" value="ABC_TM1F"/>
    <property type="match status" value="1"/>
</dbReference>
<evidence type="ECO:0000313" key="11">
    <source>
        <dbReference type="EMBL" id="QDC61390.1"/>
    </source>
</evidence>
<dbReference type="InterPro" id="IPR036640">
    <property type="entry name" value="ABC1_TM_sf"/>
</dbReference>
<evidence type="ECO:0000256" key="4">
    <source>
        <dbReference type="ARBA" id="ARBA00022741"/>
    </source>
</evidence>
<dbReference type="PANTHER" id="PTHR24221">
    <property type="entry name" value="ATP-BINDING CASSETTE SUB-FAMILY B"/>
    <property type="match status" value="1"/>
</dbReference>
<keyword evidence="5 11" id="KW-0067">ATP-binding</keyword>
<reference evidence="11 12" key="1">
    <citation type="journal article" date="2019" name="ISME J.">
        <title>Evolution in action: habitat transition from sediment to the pelagial leads to genome streamlining in Methylophilaceae.</title>
        <authorList>
            <person name="Salcher M."/>
            <person name="Schaefle D."/>
            <person name="Kaspar M."/>
            <person name="Neuenschwander S.M."/>
            <person name="Ghai R."/>
        </authorList>
    </citation>
    <scope>NUCLEOTIDE SEQUENCE [LARGE SCALE GENOMIC DNA]</scope>
    <source>
        <strain evidence="11 12">MMS-VI-25</strain>
    </source>
</reference>
<keyword evidence="3 8" id="KW-0812">Transmembrane</keyword>